<dbReference type="AlphaFoldDB" id="A0A414NZQ3"/>
<protein>
    <submittedName>
        <fullName evidence="1">Uncharacterized protein</fullName>
    </submittedName>
</protein>
<gene>
    <name evidence="1" type="ORF">DW674_00770</name>
</gene>
<reference evidence="1 2" key="1">
    <citation type="submission" date="2018-08" db="EMBL/GenBank/DDBJ databases">
        <title>A genome reference for cultivated species of the human gut microbiota.</title>
        <authorList>
            <person name="Zou Y."/>
            <person name="Xue W."/>
            <person name="Luo G."/>
        </authorList>
    </citation>
    <scope>NUCLEOTIDE SEQUENCE [LARGE SCALE GENOMIC DNA]</scope>
    <source>
        <strain evidence="1 2">AM25-21AC</strain>
    </source>
</reference>
<name>A0A414NZQ3_9FIRM</name>
<proteinExistence type="predicted"/>
<evidence type="ECO:0000313" key="1">
    <source>
        <dbReference type="EMBL" id="RHF53426.1"/>
    </source>
</evidence>
<accession>A0A414NZQ3</accession>
<sequence length="94" mass="10908">MQDSTISTSTDAGYKHTRPRSTRMIQTFTFAWNSVSKADFARILAFYKKHGTFASFAFVHPLDGKTYTVRFAEAMNWQYQYPYGWAGTLKFEEV</sequence>
<evidence type="ECO:0000313" key="2">
    <source>
        <dbReference type="Proteomes" id="UP000283442"/>
    </source>
</evidence>
<dbReference type="Proteomes" id="UP000283442">
    <property type="component" value="Unassembled WGS sequence"/>
</dbReference>
<dbReference type="EMBL" id="QRHE01000001">
    <property type="protein sequence ID" value="RHF53426.1"/>
    <property type="molecule type" value="Genomic_DNA"/>
</dbReference>
<organism evidence="1 2">
    <name type="scientific">Mitsuokella multacida</name>
    <dbReference type="NCBI Taxonomy" id="52226"/>
    <lineage>
        <taxon>Bacteria</taxon>
        <taxon>Bacillati</taxon>
        <taxon>Bacillota</taxon>
        <taxon>Negativicutes</taxon>
        <taxon>Selenomonadales</taxon>
        <taxon>Selenomonadaceae</taxon>
        <taxon>Mitsuokella</taxon>
    </lineage>
</organism>
<comment type="caution">
    <text evidence="1">The sequence shown here is derived from an EMBL/GenBank/DDBJ whole genome shotgun (WGS) entry which is preliminary data.</text>
</comment>